<proteinExistence type="predicted"/>
<gene>
    <name evidence="2" type="ORF">F5050DRAFT_1716083</name>
</gene>
<evidence type="ECO:0000313" key="3">
    <source>
        <dbReference type="Proteomes" id="UP001163828"/>
    </source>
</evidence>
<feature type="region of interest" description="Disordered" evidence="1">
    <location>
        <begin position="268"/>
        <end position="288"/>
    </location>
</feature>
<dbReference type="EMBL" id="MU791032">
    <property type="protein sequence ID" value="KAJ3991453.1"/>
    <property type="molecule type" value="Genomic_DNA"/>
</dbReference>
<keyword evidence="3" id="KW-1185">Reference proteome</keyword>
<name>A0ABQ8PYB5_9AGAR</name>
<evidence type="ECO:0000313" key="2">
    <source>
        <dbReference type="EMBL" id="KAJ3991453.1"/>
    </source>
</evidence>
<organism evidence="2 3">
    <name type="scientific">Lentinula boryana</name>
    <dbReference type="NCBI Taxonomy" id="40481"/>
    <lineage>
        <taxon>Eukaryota</taxon>
        <taxon>Fungi</taxon>
        <taxon>Dikarya</taxon>
        <taxon>Basidiomycota</taxon>
        <taxon>Agaricomycotina</taxon>
        <taxon>Agaricomycetes</taxon>
        <taxon>Agaricomycetidae</taxon>
        <taxon>Agaricales</taxon>
        <taxon>Marasmiineae</taxon>
        <taxon>Omphalotaceae</taxon>
        <taxon>Lentinula</taxon>
    </lineage>
</organism>
<evidence type="ECO:0000256" key="1">
    <source>
        <dbReference type="SAM" id="MobiDB-lite"/>
    </source>
</evidence>
<accession>A0ABQ8PYB5</accession>
<feature type="compositionally biased region" description="Low complexity" evidence="1">
    <location>
        <begin position="268"/>
        <end position="281"/>
    </location>
</feature>
<comment type="caution">
    <text evidence="2">The sequence shown here is derived from an EMBL/GenBank/DDBJ whole genome shotgun (WGS) entry which is preliminary data.</text>
</comment>
<reference evidence="2" key="1">
    <citation type="submission" date="2022-08" db="EMBL/GenBank/DDBJ databases">
        <authorList>
            <consortium name="DOE Joint Genome Institute"/>
            <person name="Min B."/>
            <person name="Riley R."/>
            <person name="Sierra-Patev S."/>
            <person name="Naranjo-Ortiz M."/>
            <person name="Looney B."/>
            <person name="Konkel Z."/>
            <person name="Slot J.C."/>
            <person name="Sakamoto Y."/>
            <person name="Steenwyk J.L."/>
            <person name="Rokas A."/>
            <person name="Carro J."/>
            <person name="Camarero S."/>
            <person name="Ferreira P."/>
            <person name="Molpeceres G."/>
            <person name="Ruiz-Duenas F.J."/>
            <person name="Serrano A."/>
            <person name="Henrissat B."/>
            <person name="Drula E."/>
            <person name="Hughes K.W."/>
            <person name="Mata J.L."/>
            <person name="Ishikawa N.K."/>
            <person name="Vargas-Isla R."/>
            <person name="Ushijima S."/>
            <person name="Smith C.A."/>
            <person name="Ahrendt S."/>
            <person name="Andreopoulos W."/>
            <person name="He G."/>
            <person name="Labutti K."/>
            <person name="Lipzen A."/>
            <person name="Ng V."/>
            <person name="Sandor L."/>
            <person name="Barry K."/>
            <person name="Martinez A.T."/>
            <person name="Xiao Y."/>
            <person name="Gibbons J.G."/>
            <person name="Terashima K."/>
            <person name="Hibbett D.S."/>
            <person name="Grigoriev I.V."/>
        </authorList>
    </citation>
    <scope>NUCLEOTIDE SEQUENCE</scope>
    <source>
        <strain evidence="2">TFB10827</strain>
    </source>
</reference>
<sequence length="392" mass="44522">MLRDRFYPTSQSLESPERVHRTHENPFLVDALKKLSLEGRLKFNREIEVKNKARHLKSISHTMGDASRPGSPTASFITVDSEEIDLIRKEPAFLKRVFEYLGPWAINFIQGRNLSDKRKTEEDAESRAVATEKKLTVYALDVQKLIEEWKLPKGGDKREGLSYSEFREAAGFLLKFEAERTVGGENSNNYKWLDNHFSFWLVHRNSESLFEFWKELEFDQRMERKVYPKPFVASSYENAWSKAENNKSRSFKVKEILAAATAAAMSAISPTAPSSSSNPSSQRPLKKMPKFGAIPTPFQSGSKGKTPVPCCLGCGKRGHQIDEHVNSFHGKLLWVSLVNAIACSPDRGNKPICFAWNIRRECKGCDNLHACSFCSRSDHHAFSWTCRKSPAP</sequence>
<dbReference type="Proteomes" id="UP001163828">
    <property type="component" value="Unassembled WGS sequence"/>
</dbReference>
<protein>
    <submittedName>
        <fullName evidence="2">Uncharacterized protein</fullName>
    </submittedName>
</protein>